<reference evidence="1 2" key="1">
    <citation type="submission" date="2024-02" db="EMBL/GenBank/DDBJ databases">
        <title>New thermophilic sulfur-oxidizing bacteria from a hot springs of the Uzon caldera (Kamchatka, Russia).</title>
        <authorList>
            <person name="Dukat A.M."/>
            <person name="Elcheninov A.G."/>
            <person name="Frolov E.N."/>
        </authorList>
    </citation>
    <scope>NUCLEOTIDE SEQUENCE [LARGE SCALE GENOMIC DNA]</scope>
    <source>
        <strain evidence="1 2">AK1</strain>
    </source>
</reference>
<name>A0ABV0EHC4_9BURK</name>
<dbReference type="Proteomes" id="UP001482231">
    <property type="component" value="Unassembled WGS sequence"/>
</dbReference>
<accession>A0ABV0EHC4</accession>
<dbReference type="EMBL" id="JBAJEX010000007">
    <property type="protein sequence ID" value="MEO1767405.1"/>
    <property type="molecule type" value="Genomic_DNA"/>
</dbReference>
<evidence type="ECO:0000313" key="2">
    <source>
        <dbReference type="Proteomes" id="UP001482231"/>
    </source>
</evidence>
<gene>
    <name evidence="1" type="ORF">V6E02_09285</name>
</gene>
<proteinExistence type="predicted"/>
<evidence type="ECO:0000313" key="1">
    <source>
        <dbReference type="EMBL" id="MEO1767405.1"/>
    </source>
</evidence>
<protein>
    <submittedName>
        <fullName evidence="1">Uncharacterized protein</fullName>
    </submittedName>
</protein>
<sequence>MEESFWRDSEIAREPSRLPAATYNLTRILLARSPQACVFVPIRSMQYLAVIDREEIIFVDREGARQIELAWQRFDPHVRESLEDPVPYERVYYQEKARATMKRLPREFHLALEQLARKQVHVGPAKVLKLDRS</sequence>
<comment type="caution">
    <text evidence="1">The sequence shown here is derived from an EMBL/GenBank/DDBJ whole genome shotgun (WGS) entry which is preliminary data.</text>
</comment>
<organism evidence="1 2">
    <name type="scientific">Thiobacter aerophilum</name>
    <dbReference type="NCBI Taxonomy" id="3121275"/>
    <lineage>
        <taxon>Bacteria</taxon>
        <taxon>Pseudomonadati</taxon>
        <taxon>Pseudomonadota</taxon>
        <taxon>Betaproteobacteria</taxon>
        <taxon>Burkholderiales</taxon>
        <taxon>Thiobacteraceae</taxon>
        <taxon>Thiobacter</taxon>
    </lineage>
</organism>
<dbReference type="RefSeq" id="WP_347308516.1">
    <property type="nucleotide sequence ID" value="NZ_JBAJEX010000007.1"/>
</dbReference>
<keyword evidence="2" id="KW-1185">Reference proteome</keyword>